<feature type="compositionally biased region" description="Basic and acidic residues" evidence="3">
    <location>
        <begin position="269"/>
        <end position="294"/>
    </location>
</feature>
<dbReference type="GO" id="GO:0035253">
    <property type="term" value="C:ciliary rootlet"/>
    <property type="evidence" value="ECO:0007669"/>
    <property type="project" value="TreeGrafter"/>
</dbReference>
<dbReference type="GO" id="GO:0031514">
    <property type="term" value="C:motile cilium"/>
    <property type="evidence" value="ECO:0007669"/>
    <property type="project" value="Ensembl"/>
</dbReference>
<dbReference type="AlphaFoldDB" id="A0A3B3S7H7"/>
<dbReference type="Proteomes" id="UP000261540">
    <property type="component" value="Unplaced"/>
</dbReference>
<feature type="domain" description="ODAD1 central coiled coil region" evidence="4">
    <location>
        <begin position="168"/>
        <end position="434"/>
    </location>
</feature>
<evidence type="ECO:0000256" key="1">
    <source>
        <dbReference type="ARBA" id="ARBA00023054"/>
    </source>
</evidence>
<dbReference type="STRING" id="1676925.ENSPKIP00000026135"/>
<dbReference type="GO" id="GO:0036159">
    <property type="term" value="P:inner dynein arm assembly"/>
    <property type="evidence" value="ECO:0007669"/>
    <property type="project" value="Ensembl"/>
</dbReference>
<feature type="region of interest" description="Disordered" evidence="3">
    <location>
        <begin position="268"/>
        <end position="305"/>
    </location>
</feature>
<keyword evidence="1 2" id="KW-0175">Coiled coil</keyword>
<evidence type="ECO:0000256" key="3">
    <source>
        <dbReference type="SAM" id="MobiDB-lite"/>
    </source>
</evidence>
<feature type="compositionally biased region" description="Acidic residues" evidence="3">
    <location>
        <begin position="517"/>
        <end position="529"/>
    </location>
</feature>
<evidence type="ECO:0000313" key="6">
    <source>
        <dbReference type="Proteomes" id="UP000261540"/>
    </source>
</evidence>
<feature type="compositionally biased region" description="Basic and acidic residues" evidence="3">
    <location>
        <begin position="146"/>
        <end position="158"/>
    </location>
</feature>
<dbReference type="PANTHER" id="PTHR46518:SF1">
    <property type="entry name" value="OUTER DYNEIN ARM-DOCKING COMPLEX SUBUNIT 3"/>
    <property type="match status" value="1"/>
</dbReference>
<dbReference type="CTD" id="115948"/>
<evidence type="ECO:0000259" key="4">
    <source>
        <dbReference type="Pfam" id="PF21773"/>
    </source>
</evidence>
<dbReference type="GO" id="GO:0036064">
    <property type="term" value="C:ciliary basal body"/>
    <property type="evidence" value="ECO:0007669"/>
    <property type="project" value="Ensembl"/>
</dbReference>
<dbReference type="GO" id="GO:0035469">
    <property type="term" value="P:determination of pancreatic left/right asymmetry"/>
    <property type="evidence" value="ECO:0007669"/>
    <property type="project" value="Ensembl"/>
</dbReference>
<reference evidence="5" key="2">
    <citation type="submission" date="2025-09" db="UniProtKB">
        <authorList>
            <consortium name="Ensembl"/>
        </authorList>
    </citation>
    <scope>IDENTIFICATION</scope>
</reference>
<dbReference type="GeneTree" id="ENSGT00940000153116"/>
<proteinExistence type="predicted"/>
<evidence type="ECO:0000256" key="2">
    <source>
        <dbReference type="SAM" id="Coils"/>
    </source>
</evidence>
<dbReference type="GO" id="GO:0097542">
    <property type="term" value="C:ciliary tip"/>
    <property type="evidence" value="ECO:0007669"/>
    <property type="project" value="TreeGrafter"/>
</dbReference>
<feature type="coiled-coil region" evidence="2">
    <location>
        <begin position="349"/>
        <end position="380"/>
    </location>
</feature>
<protein>
    <submittedName>
        <fullName evidence="5">Outer dynein arm docking complex subunit 3</fullName>
    </submittedName>
</protein>
<dbReference type="GO" id="GO:0090660">
    <property type="term" value="P:cerebrospinal fluid circulation"/>
    <property type="evidence" value="ECO:0007669"/>
    <property type="project" value="Ensembl"/>
</dbReference>
<feature type="compositionally biased region" description="Basic residues" evidence="3">
    <location>
        <begin position="548"/>
        <end position="561"/>
    </location>
</feature>
<dbReference type="GO" id="GO:0000132">
    <property type="term" value="P:establishment of mitotic spindle orientation"/>
    <property type="evidence" value="ECO:0007669"/>
    <property type="project" value="Ensembl"/>
</dbReference>
<dbReference type="GO" id="GO:0071910">
    <property type="term" value="P:determination of liver left/right asymmetry"/>
    <property type="evidence" value="ECO:0007669"/>
    <property type="project" value="Ensembl"/>
</dbReference>
<dbReference type="PANTHER" id="PTHR46518">
    <property type="entry name" value="COILED-COIL DOMAIN-CONTAINING PROTEIN 151"/>
    <property type="match status" value="1"/>
</dbReference>
<dbReference type="InterPro" id="IPR033192">
    <property type="entry name" value="ODAD3"/>
</dbReference>
<accession>A0A3B3S7H7</accession>
<name>A0A3B3S7H7_9TELE</name>
<dbReference type="InterPro" id="IPR049258">
    <property type="entry name" value="ODAD1_CC"/>
</dbReference>
<dbReference type="GO" id="GO:0036158">
    <property type="term" value="P:outer dynein arm assembly"/>
    <property type="evidence" value="ECO:0007669"/>
    <property type="project" value="Ensembl"/>
</dbReference>
<dbReference type="Ensembl" id="ENSPKIT00000006885.1">
    <property type="protein sequence ID" value="ENSPKIP00000026135.1"/>
    <property type="gene ID" value="ENSPKIG00000008735.1"/>
</dbReference>
<organism evidence="5 6">
    <name type="scientific">Paramormyrops kingsleyae</name>
    <dbReference type="NCBI Taxonomy" id="1676925"/>
    <lineage>
        <taxon>Eukaryota</taxon>
        <taxon>Metazoa</taxon>
        <taxon>Chordata</taxon>
        <taxon>Craniata</taxon>
        <taxon>Vertebrata</taxon>
        <taxon>Euteleostomi</taxon>
        <taxon>Actinopterygii</taxon>
        <taxon>Neopterygii</taxon>
        <taxon>Teleostei</taxon>
        <taxon>Osteoglossocephala</taxon>
        <taxon>Osteoglossomorpha</taxon>
        <taxon>Osteoglossiformes</taxon>
        <taxon>Mormyridae</taxon>
        <taxon>Paramormyrops</taxon>
    </lineage>
</organism>
<dbReference type="GO" id="GO:0061371">
    <property type="term" value="P:determination of heart left/right asymmetry"/>
    <property type="evidence" value="ECO:0007669"/>
    <property type="project" value="Ensembl"/>
</dbReference>
<reference evidence="5" key="1">
    <citation type="submission" date="2025-08" db="UniProtKB">
        <authorList>
            <consortium name="Ensembl"/>
        </authorList>
    </citation>
    <scope>IDENTIFICATION</scope>
</reference>
<sequence length="561" mass="65295">MPGPFNLDSIKHPIHDQITELQRKIQLLEGDRCAYYESSQEAMKRNKAAILRLRHENKGLRRRLADAHAGDEQVTKDAFQNRGTEKAAFRYKSGREAVQILDQKVSDKTKKLNALKHRTESRRCHLEGLQLQCHRAQSAGHASHQSVEEREEEAKSEGEAAEEQPLQNLRVLENRLEKAQLKCQEAEHIMRGYLKLKAHLQEESLTFQSQLDGLEAEIVRQRQELRELQVMHADAHLSRDAARAELQRQEEQVYRERRERENLLTQYKKQAEDRRAHTERAERRAQRVTMHPDEMSSEAQRSITGVGEEDKAISTYEEAFQHIKEATGVTDAQEVVERFVTQGNTQKHLEHLKVENEKILQQLKAERDQLQAQMQDMKYSGEAKLSSDQRVLNECESHLQREWDGRDKARQKLDWLTDTLNAARGGVEHLADKLRHIALDTEFHAPELDPSSEAHILELLAQSERKLLLLQEEQHGKDMEAVMKEIEEEEFHATIEGKLPAQNMRIRLPQAQRQDPYEDEEKSGDDESDIITRAALKRQSQMIIDSRTKRKMRIRKKKNKQ</sequence>
<dbReference type="GO" id="GO:0070121">
    <property type="term" value="P:Kupffer's vesicle development"/>
    <property type="evidence" value="ECO:0007669"/>
    <property type="project" value="Ensembl"/>
</dbReference>
<dbReference type="Pfam" id="PF21773">
    <property type="entry name" value="ODAD1_CC"/>
    <property type="match status" value="1"/>
</dbReference>
<keyword evidence="6" id="KW-1185">Reference proteome</keyword>
<evidence type="ECO:0000313" key="5">
    <source>
        <dbReference type="Ensembl" id="ENSPKIP00000026135.1"/>
    </source>
</evidence>
<feature type="region of interest" description="Disordered" evidence="3">
    <location>
        <begin position="135"/>
        <end position="164"/>
    </location>
</feature>
<feature type="region of interest" description="Disordered" evidence="3">
    <location>
        <begin position="509"/>
        <end position="561"/>
    </location>
</feature>
<dbReference type="GO" id="GO:0005576">
    <property type="term" value="C:extracellular region"/>
    <property type="evidence" value="ECO:0007669"/>
    <property type="project" value="GOC"/>
</dbReference>